<dbReference type="STRING" id="758803.SAMN05421803_104128"/>
<keyword evidence="1" id="KW-0812">Transmembrane</keyword>
<sequence length="44" mass="4492">MSETPPTGPGRPRRRLGEDWAATLTGLVLLGLALVGAIPAGLIP</sequence>
<evidence type="ECO:0000313" key="3">
    <source>
        <dbReference type="Proteomes" id="UP000184452"/>
    </source>
</evidence>
<evidence type="ECO:0000313" key="2">
    <source>
        <dbReference type="EMBL" id="SHJ19823.1"/>
    </source>
</evidence>
<keyword evidence="3" id="KW-1185">Reference proteome</keyword>
<dbReference type="RefSeq" id="WP_281256336.1">
    <property type="nucleotide sequence ID" value="NZ_FQZK01000004.1"/>
</dbReference>
<gene>
    <name evidence="2" type="ORF">SAMN05421803_104128</name>
</gene>
<keyword evidence="1" id="KW-1133">Transmembrane helix</keyword>
<name>A0A1M6HCF7_9ACTN</name>
<organism evidence="2 3">
    <name type="scientific">Nocardiopsis flavescens</name>
    <dbReference type="NCBI Taxonomy" id="758803"/>
    <lineage>
        <taxon>Bacteria</taxon>
        <taxon>Bacillati</taxon>
        <taxon>Actinomycetota</taxon>
        <taxon>Actinomycetes</taxon>
        <taxon>Streptosporangiales</taxon>
        <taxon>Nocardiopsidaceae</taxon>
        <taxon>Nocardiopsis</taxon>
    </lineage>
</organism>
<feature type="transmembrane region" description="Helical" evidence="1">
    <location>
        <begin position="20"/>
        <end position="43"/>
    </location>
</feature>
<keyword evidence="1" id="KW-0472">Membrane</keyword>
<reference evidence="2 3" key="1">
    <citation type="submission" date="2016-11" db="EMBL/GenBank/DDBJ databases">
        <authorList>
            <person name="Jaros S."/>
            <person name="Januszkiewicz K."/>
            <person name="Wedrychowicz H."/>
        </authorList>
    </citation>
    <scope>NUCLEOTIDE SEQUENCE [LARGE SCALE GENOMIC DNA]</scope>
    <source>
        <strain evidence="2 3">CGMCC 4.5723</strain>
    </source>
</reference>
<proteinExistence type="predicted"/>
<accession>A0A1M6HCF7</accession>
<protein>
    <submittedName>
        <fullName evidence="2">Uncharacterized protein</fullName>
    </submittedName>
</protein>
<evidence type="ECO:0000256" key="1">
    <source>
        <dbReference type="SAM" id="Phobius"/>
    </source>
</evidence>
<dbReference type="AlphaFoldDB" id="A0A1M6HCF7"/>
<dbReference type="Proteomes" id="UP000184452">
    <property type="component" value="Unassembled WGS sequence"/>
</dbReference>
<dbReference type="EMBL" id="FQZK01000004">
    <property type="protein sequence ID" value="SHJ19823.1"/>
    <property type="molecule type" value="Genomic_DNA"/>
</dbReference>